<evidence type="ECO:0000256" key="2">
    <source>
        <dbReference type="SAM" id="Phobius"/>
    </source>
</evidence>
<organism evidence="3 4">
    <name type="scientific">Synchytrium endobioticum</name>
    <dbReference type="NCBI Taxonomy" id="286115"/>
    <lineage>
        <taxon>Eukaryota</taxon>
        <taxon>Fungi</taxon>
        <taxon>Fungi incertae sedis</taxon>
        <taxon>Chytridiomycota</taxon>
        <taxon>Chytridiomycota incertae sedis</taxon>
        <taxon>Chytridiomycetes</taxon>
        <taxon>Synchytriales</taxon>
        <taxon>Synchytriaceae</taxon>
        <taxon>Synchytrium</taxon>
    </lineage>
</organism>
<feature type="region of interest" description="Disordered" evidence="1">
    <location>
        <begin position="24"/>
        <end position="55"/>
    </location>
</feature>
<gene>
    <name evidence="3" type="ORF">SeLEV6574_g07173</name>
</gene>
<feature type="transmembrane region" description="Helical" evidence="2">
    <location>
        <begin position="449"/>
        <end position="467"/>
    </location>
</feature>
<reference evidence="3 4" key="1">
    <citation type="journal article" date="2019" name="Sci. Rep.">
        <title>Comparative genomics of chytrid fungi reveal insights into the obligate biotrophic and pathogenic lifestyle of Synchytrium endobioticum.</title>
        <authorList>
            <person name="van de Vossenberg B.T.L.H."/>
            <person name="Warris S."/>
            <person name="Nguyen H.D.T."/>
            <person name="van Gent-Pelzer M.P.E."/>
            <person name="Joly D.L."/>
            <person name="van de Geest H.C."/>
            <person name="Bonants P.J.M."/>
            <person name="Smith D.S."/>
            <person name="Levesque C.A."/>
            <person name="van der Lee T.A.J."/>
        </authorList>
    </citation>
    <scope>NUCLEOTIDE SEQUENCE [LARGE SCALE GENOMIC DNA]</scope>
    <source>
        <strain evidence="3 4">LEV6574</strain>
    </source>
</reference>
<dbReference type="InterPro" id="IPR026749">
    <property type="entry name" value="Tmem135"/>
</dbReference>
<dbReference type="PANTHER" id="PTHR12459:SF15">
    <property type="entry name" value="TRANSMEMBRANE PROTEIN 135"/>
    <property type="match status" value="1"/>
</dbReference>
<dbReference type="Proteomes" id="UP000320475">
    <property type="component" value="Unassembled WGS sequence"/>
</dbReference>
<feature type="transmembrane region" description="Helical" evidence="2">
    <location>
        <begin position="80"/>
        <end position="102"/>
    </location>
</feature>
<keyword evidence="2" id="KW-1133">Transmembrane helix</keyword>
<evidence type="ECO:0008006" key="5">
    <source>
        <dbReference type="Google" id="ProtNLM"/>
    </source>
</evidence>
<feature type="transmembrane region" description="Helical" evidence="2">
    <location>
        <begin position="536"/>
        <end position="553"/>
    </location>
</feature>
<name>A0A507CD96_9FUNG</name>
<dbReference type="AlphaFoldDB" id="A0A507CD96"/>
<dbReference type="VEuPathDB" id="FungiDB:SeMB42_g03192"/>
<evidence type="ECO:0000313" key="3">
    <source>
        <dbReference type="EMBL" id="TPX39490.1"/>
    </source>
</evidence>
<feature type="compositionally biased region" description="Polar residues" evidence="1">
    <location>
        <begin position="24"/>
        <end position="38"/>
    </location>
</feature>
<sequence length="575" mass="63988">MVCGTHSSERMAVQKGTSEITVNTSVNDQQPANDTNGGITKVLTPKSPGMPSSPFASTLVKSIRKPQPYKPSGSKSILELVVRAYGTGYAVAVLPSVVSATIKRWLLKRKSSLSIQDPLHIHVGGILVSSLQARLPWFLVFLVAGFRLSDMLLSWVAKRYIESHHNPTSSHVTPVEYPVTMQLSSSITSIHIGTSCSGTSLNSMSSICTNSVEATPLSPALPQPSVSPITLTTTFVAAAISAGAALCIVIPEHRRTDFALLAAVRALDSLMKYKRKTIQTTLRNHGVPDIAIENGDTLLFVLSCAEIMWAWFYHQYALPKSYVKWISTMSEIDSAIHIMLNRVRTGELVYRQYSPDVEICKEMARKLGLPESLGDTTSLGMLHCQVVHQGVDGCLNHMAKRWRCGFERAFRLYLPVHLIPVILFHSSRFTKPKEIPNTMWKILQGATQSSIFLASFIAMVWAPICFIRNYITKGRDREMFAVFMGCVFCGFSVLLEQKSRRREVALFCAPKAVEAAWRMYWPYRGRNNGMLRHSDILIFSLAMGYIVVGYMHLHGAVRGPIRALLQWFLGKPMHL</sequence>
<protein>
    <recommendedName>
        <fullName evidence="5">Transmembrane protein 135 N-terminal domain-containing protein</fullName>
    </recommendedName>
</protein>
<keyword evidence="2" id="KW-0812">Transmembrane</keyword>
<evidence type="ECO:0000313" key="4">
    <source>
        <dbReference type="Proteomes" id="UP000320475"/>
    </source>
</evidence>
<dbReference type="OrthoDB" id="291792at2759"/>
<feature type="transmembrane region" description="Helical" evidence="2">
    <location>
        <begin position="229"/>
        <end position="250"/>
    </location>
</feature>
<accession>A0A507CD96</accession>
<proteinExistence type="predicted"/>
<keyword evidence="2" id="KW-0472">Membrane</keyword>
<dbReference type="EMBL" id="QEAM01000474">
    <property type="protein sequence ID" value="TPX39490.1"/>
    <property type="molecule type" value="Genomic_DNA"/>
</dbReference>
<dbReference type="PANTHER" id="PTHR12459">
    <property type="entry name" value="TRANSMEMBRANE PROTEIN 135-RELATED"/>
    <property type="match status" value="1"/>
</dbReference>
<feature type="transmembrane region" description="Helical" evidence="2">
    <location>
        <begin position="410"/>
        <end position="429"/>
    </location>
</feature>
<comment type="caution">
    <text evidence="3">The sequence shown here is derived from an EMBL/GenBank/DDBJ whole genome shotgun (WGS) entry which is preliminary data.</text>
</comment>
<evidence type="ECO:0000256" key="1">
    <source>
        <dbReference type="SAM" id="MobiDB-lite"/>
    </source>
</evidence>
<feature type="transmembrane region" description="Helical" evidence="2">
    <location>
        <begin position="123"/>
        <end position="146"/>
    </location>
</feature>